<accession>A0A2R5FEC9</accession>
<protein>
    <submittedName>
        <fullName evidence="2">Uncharacterized protein</fullName>
    </submittedName>
</protein>
<name>A0A2R5FEC9_9STRA</name>
<dbReference type="EMBL" id="BEYU01001881">
    <property type="protein sequence ID" value="GBG16325.1"/>
    <property type="molecule type" value="Genomic_DNA"/>
</dbReference>
<feature type="non-terminal residue" evidence="2">
    <location>
        <position position="117"/>
    </location>
</feature>
<feature type="region of interest" description="Disordered" evidence="1">
    <location>
        <begin position="1"/>
        <end position="28"/>
    </location>
</feature>
<feature type="compositionally biased region" description="Pro residues" evidence="1">
    <location>
        <begin position="18"/>
        <end position="27"/>
    </location>
</feature>
<organism evidence="2 3">
    <name type="scientific">Hondaea fermentalgiana</name>
    <dbReference type="NCBI Taxonomy" id="2315210"/>
    <lineage>
        <taxon>Eukaryota</taxon>
        <taxon>Sar</taxon>
        <taxon>Stramenopiles</taxon>
        <taxon>Bigyra</taxon>
        <taxon>Labyrinthulomycetes</taxon>
        <taxon>Thraustochytrida</taxon>
        <taxon>Thraustochytriidae</taxon>
        <taxon>Hondaea</taxon>
    </lineage>
</organism>
<dbReference type="InParanoid" id="A0A2R5FEC9"/>
<keyword evidence="3" id="KW-1185">Reference proteome</keyword>
<reference evidence="2 3" key="1">
    <citation type="submission" date="2017-12" db="EMBL/GenBank/DDBJ databases">
        <title>Sequencing, de novo assembly and annotation of complete genome of a new Thraustochytrid species, strain FCC1311.</title>
        <authorList>
            <person name="Sedici K."/>
            <person name="Godart F."/>
            <person name="Aiese Cigliano R."/>
            <person name="Sanseverino W."/>
            <person name="Barakat M."/>
            <person name="Ortet P."/>
            <person name="Marechal E."/>
            <person name="Cagnac O."/>
            <person name="Amato A."/>
        </authorList>
    </citation>
    <scope>NUCLEOTIDE SEQUENCE [LARGE SCALE GENOMIC DNA]</scope>
</reference>
<evidence type="ECO:0000313" key="3">
    <source>
        <dbReference type="Proteomes" id="UP000241890"/>
    </source>
</evidence>
<comment type="caution">
    <text evidence="2">The sequence shown here is derived from an EMBL/GenBank/DDBJ whole genome shotgun (WGS) entry which is preliminary data.</text>
</comment>
<gene>
    <name evidence="2" type="ORF">FCC1311_118002</name>
</gene>
<proteinExistence type="predicted"/>
<evidence type="ECO:0000256" key="1">
    <source>
        <dbReference type="SAM" id="MobiDB-lite"/>
    </source>
</evidence>
<dbReference type="Proteomes" id="UP000241890">
    <property type="component" value="Unassembled WGS sequence"/>
</dbReference>
<sequence>MAAPNINVPPEDLEVDEPLPPIPPPHHMLPQVLPQHVSGIGMQKDYEDVQPGQYLHQANTVPQVQGRPHDVDAIEMVIAMNDLLLVLEHDEFRHALVTLSGSQIAMDRTEDGHKRRS</sequence>
<evidence type="ECO:0000313" key="2">
    <source>
        <dbReference type="EMBL" id="GBG16325.1"/>
    </source>
</evidence>
<dbReference type="AlphaFoldDB" id="A0A2R5FEC9"/>